<evidence type="ECO:0000313" key="1">
    <source>
        <dbReference type="EMBL" id="RNA15835.1"/>
    </source>
</evidence>
<evidence type="ECO:0000313" key="2">
    <source>
        <dbReference type="Proteomes" id="UP000276133"/>
    </source>
</evidence>
<keyword evidence="2" id="KW-1185">Reference proteome</keyword>
<dbReference type="AlphaFoldDB" id="A0A3M7QY11"/>
<evidence type="ECO:0008006" key="3">
    <source>
        <dbReference type="Google" id="ProtNLM"/>
    </source>
</evidence>
<proteinExistence type="predicted"/>
<protein>
    <recommendedName>
        <fullName evidence="3">RNA-directed DNA polymerase from mobile element jockey-like</fullName>
    </recommendedName>
</protein>
<comment type="caution">
    <text evidence="1">The sequence shown here is derived from an EMBL/GenBank/DDBJ whole genome shotgun (WGS) entry which is preliminary data.</text>
</comment>
<gene>
    <name evidence="1" type="ORF">BpHYR1_046016</name>
</gene>
<sequence>MDEKSVRSHYGIQFKFYWPTARSTIFYTRKFSWKYGYYVAISKHFNTIDWHSALNNRLTQDSYTSFLGTFGAAADLFVKRRLPRPTQVKPPWWNQQISSLMRRKWRLFIRKRIKRDDDQLARNRAA</sequence>
<organism evidence="1 2">
    <name type="scientific">Brachionus plicatilis</name>
    <name type="common">Marine rotifer</name>
    <name type="synonym">Brachionus muelleri</name>
    <dbReference type="NCBI Taxonomy" id="10195"/>
    <lineage>
        <taxon>Eukaryota</taxon>
        <taxon>Metazoa</taxon>
        <taxon>Spiralia</taxon>
        <taxon>Gnathifera</taxon>
        <taxon>Rotifera</taxon>
        <taxon>Eurotatoria</taxon>
        <taxon>Monogononta</taxon>
        <taxon>Pseudotrocha</taxon>
        <taxon>Ploima</taxon>
        <taxon>Brachionidae</taxon>
        <taxon>Brachionus</taxon>
    </lineage>
</organism>
<dbReference type="Proteomes" id="UP000276133">
    <property type="component" value="Unassembled WGS sequence"/>
</dbReference>
<reference evidence="1 2" key="1">
    <citation type="journal article" date="2018" name="Sci. Rep.">
        <title>Genomic signatures of local adaptation to the degree of environmental predictability in rotifers.</title>
        <authorList>
            <person name="Franch-Gras L."/>
            <person name="Hahn C."/>
            <person name="Garcia-Roger E.M."/>
            <person name="Carmona M.J."/>
            <person name="Serra M."/>
            <person name="Gomez A."/>
        </authorList>
    </citation>
    <scope>NUCLEOTIDE SEQUENCE [LARGE SCALE GENOMIC DNA]</scope>
    <source>
        <strain evidence="1">HYR1</strain>
    </source>
</reference>
<accession>A0A3M7QY11</accession>
<dbReference type="EMBL" id="REGN01004875">
    <property type="protein sequence ID" value="RNA15835.1"/>
    <property type="molecule type" value="Genomic_DNA"/>
</dbReference>
<name>A0A3M7QY11_BRAPC</name>